<feature type="region of interest" description="Disordered" evidence="1">
    <location>
        <begin position="1"/>
        <end position="123"/>
    </location>
</feature>
<comment type="caution">
    <text evidence="2">The sequence shown here is derived from an EMBL/GenBank/DDBJ whole genome shotgun (WGS) entry which is preliminary data.</text>
</comment>
<dbReference type="GeneID" id="95981781"/>
<dbReference type="Proteomes" id="UP001565368">
    <property type="component" value="Unassembled WGS sequence"/>
</dbReference>
<protein>
    <submittedName>
        <fullName evidence="2">Uncharacterized protein</fullName>
    </submittedName>
</protein>
<name>A0ABR3QE58_9TREE</name>
<feature type="region of interest" description="Disordered" evidence="1">
    <location>
        <begin position="199"/>
        <end position="298"/>
    </location>
</feature>
<reference evidence="2 3" key="1">
    <citation type="submission" date="2023-08" db="EMBL/GenBank/DDBJ databases">
        <title>Annotated Genome Sequence of Vanrija albida AlHP1.</title>
        <authorList>
            <person name="Herzog R."/>
        </authorList>
    </citation>
    <scope>NUCLEOTIDE SEQUENCE [LARGE SCALE GENOMIC DNA]</scope>
    <source>
        <strain evidence="2 3">AlHP1</strain>
    </source>
</reference>
<evidence type="ECO:0000313" key="2">
    <source>
        <dbReference type="EMBL" id="KAL1412989.1"/>
    </source>
</evidence>
<evidence type="ECO:0000256" key="1">
    <source>
        <dbReference type="SAM" id="MobiDB-lite"/>
    </source>
</evidence>
<feature type="compositionally biased region" description="Low complexity" evidence="1">
    <location>
        <begin position="265"/>
        <end position="278"/>
    </location>
</feature>
<sequence>MDLDWDTPDLTPDPDHPHHTHTGAAAVAAAHSRMPPLPAPPTPPERADSPPPPPGQRPRSRRSSSHSSSPYPLLTPDLDLPQHISFSLAGGDDEPPLVDDAKAPSRPIPIAAGPGGRAPPAAKRATAPAALALDNAAFDSYIPPLTSTPTAELGAFEYPVASSASSSPAAPTVSRSPPASAPHQHKAFASVVSARAVSTSTAFFPRPPPLGRRGSIASGQISRLAAGLPGPERETLLPQPQPQAQAQLRRPQPIATGSTPALPTLSMSPSLRPAAPLPATQPTSPRFSGPVYLPPAPAQPRRGAPIAFAHAPLPAPIPPSLLARRGSVPHNSLLGLPPPPGGWATSPHYTGSSAAVAQSRRRLSGRTSDERPKIMPPSLLLSAAVVPGVVAAAADEDDDGAPTPTATSSASDTTP</sequence>
<feature type="region of interest" description="Disordered" evidence="1">
    <location>
        <begin position="338"/>
        <end position="376"/>
    </location>
</feature>
<feature type="compositionally biased region" description="Low complexity" evidence="1">
    <location>
        <begin position="401"/>
        <end position="415"/>
    </location>
</feature>
<feature type="region of interest" description="Disordered" evidence="1">
    <location>
        <begin position="160"/>
        <end position="187"/>
    </location>
</feature>
<organism evidence="2 3">
    <name type="scientific">Vanrija albida</name>
    <dbReference type="NCBI Taxonomy" id="181172"/>
    <lineage>
        <taxon>Eukaryota</taxon>
        <taxon>Fungi</taxon>
        <taxon>Dikarya</taxon>
        <taxon>Basidiomycota</taxon>
        <taxon>Agaricomycotina</taxon>
        <taxon>Tremellomycetes</taxon>
        <taxon>Trichosporonales</taxon>
        <taxon>Trichosporonaceae</taxon>
        <taxon>Vanrija</taxon>
    </lineage>
</organism>
<feature type="region of interest" description="Disordered" evidence="1">
    <location>
        <begin position="391"/>
        <end position="415"/>
    </location>
</feature>
<dbReference type="RefSeq" id="XP_069212933.1">
    <property type="nucleotide sequence ID" value="XM_069349389.1"/>
</dbReference>
<feature type="compositionally biased region" description="Polar residues" evidence="1">
    <location>
        <begin position="347"/>
        <end position="356"/>
    </location>
</feature>
<evidence type="ECO:0000313" key="3">
    <source>
        <dbReference type="Proteomes" id="UP001565368"/>
    </source>
</evidence>
<feature type="compositionally biased region" description="Low complexity" evidence="1">
    <location>
        <begin position="236"/>
        <end position="253"/>
    </location>
</feature>
<accession>A0ABR3QE58</accession>
<feature type="compositionally biased region" description="Pro residues" evidence="1">
    <location>
        <begin position="35"/>
        <end position="56"/>
    </location>
</feature>
<dbReference type="EMBL" id="JBBXJM010000001">
    <property type="protein sequence ID" value="KAL1412989.1"/>
    <property type="molecule type" value="Genomic_DNA"/>
</dbReference>
<proteinExistence type="predicted"/>
<keyword evidence="3" id="KW-1185">Reference proteome</keyword>
<gene>
    <name evidence="2" type="ORF">Q8F55_000738</name>
</gene>
<feature type="compositionally biased region" description="Low complexity" evidence="1">
    <location>
        <begin position="65"/>
        <end position="81"/>
    </location>
</feature>
<feature type="compositionally biased region" description="Low complexity" evidence="1">
    <location>
        <begin position="104"/>
        <end position="123"/>
    </location>
</feature>